<evidence type="ECO:0000256" key="2">
    <source>
        <dbReference type="ARBA" id="ARBA00022801"/>
    </source>
</evidence>
<dbReference type="CDD" id="cd18787">
    <property type="entry name" value="SF2_C_DEAD"/>
    <property type="match status" value="1"/>
</dbReference>
<organism evidence="11">
    <name type="scientific">Trepomonas sp. PC1</name>
    <dbReference type="NCBI Taxonomy" id="1076344"/>
    <lineage>
        <taxon>Eukaryota</taxon>
        <taxon>Metamonada</taxon>
        <taxon>Diplomonadida</taxon>
        <taxon>Hexamitidae</taxon>
        <taxon>Hexamitinae</taxon>
        <taxon>Trepomonas</taxon>
    </lineage>
</organism>
<keyword evidence="4 6" id="KW-0067">ATP-binding</keyword>
<dbReference type="InterPro" id="IPR001650">
    <property type="entry name" value="Helicase_C-like"/>
</dbReference>
<accession>A0A146KFM3</accession>
<dbReference type="Pfam" id="PF00271">
    <property type="entry name" value="Helicase_C"/>
    <property type="match status" value="1"/>
</dbReference>
<dbReference type="PROSITE" id="PS51194">
    <property type="entry name" value="HELICASE_CTER"/>
    <property type="match status" value="1"/>
</dbReference>
<dbReference type="SUPFAM" id="SSF52540">
    <property type="entry name" value="P-loop containing nucleoside triphosphate hydrolases"/>
    <property type="match status" value="1"/>
</dbReference>
<feature type="compositionally biased region" description="Basic and acidic residues" evidence="7">
    <location>
        <begin position="523"/>
        <end position="552"/>
    </location>
</feature>
<dbReference type="EMBL" id="GDID01001339">
    <property type="protein sequence ID" value="JAP95267.1"/>
    <property type="molecule type" value="Transcribed_RNA"/>
</dbReference>
<dbReference type="GO" id="GO:0003724">
    <property type="term" value="F:RNA helicase activity"/>
    <property type="evidence" value="ECO:0007669"/>
    <property type="project" value="InterPro"/>
</dbReference>
<feature type="domain" description="Helicase ATP-binding" evidence="8">
    <location>
        <begin position="164"/>
        <end position="340"/>
    </location>
</feature>
<gene>
    <name evidence="11" type="ORF">TPC1_11799</name>
</gene>
<evidence type="ECO:0000256" key="6">
    <source>
        <dbReference type="RuleBase" id="RU000492"/>
    </source>
</evidence>
<dbReference type="InterPro" id="IPR000629">
    <property type="entry name" value="RNA-helicase_DEAD-box_CS"/>
</dbReference>
<protein>
    <submittedName>
        <fullName evidence="11">ATP-dependent RNA helicase</fullName>
    </submittedName>
</protein>
<evidence type="ECO:0000259" key="10">
    <source>
        <dbReference type="PROSITE" id="PS51195"/>
    </source>
</evidence>
<dbReference type="PANTHER" id="PTHR47959:SF1">
    <property type="entry name" value="ATP-DEPENDENT RNA HELICASE DBPA"/>
    <property type="match status" value="1"/>
</dbReference>
<dbReference type="InterPro" id="IPR014001">
    <property type="entry name" value="Helicase_ATP-bd"/>
</dbReference>
<dbReference type="SMART" id="SM00490">
    <property type="entry name" value="HELICc"/>
    <property type="match status" value="1"/>
</dbReference>
<dbReference type="InterPro" id="IPR050079">
    <property type="entry name" value="DEAD_box_RNA_helicase"/>
</dbReference>
<keyword evidence="2 6" id="KW-0378">Hydrolase</keyword>
<dbReference type="PROSITE" id="PS00039">
    <property type="entry name" value="DEAD_ATP_HELICASE"/>
    <property type="match status" value="1"/>
</dbReference>
<feature type="region of interest" description="Disordered" evidence="7">
    <location>
        <begin position="512"/>
        <end position="573"/>
    </location>
</feature>
<dbReference type="InterPro" id="IPR014014">
    <property type="entry name" value="RNA_helicase_DEAD_Q_motif"/>
</dbReference>
<evidence type="ECO:0000256" key="4">
    <source>
        <dbReference type="ARBA" id="ARBA00022840"/>
    </source>
</evidence>
<evidence type="ECO:0000313" key="11">
    <source>
        <dbReference type="EMBL" id="JAP95267.1"/>
    </source>
</evidence>
<evidence type="ECO:0000259" key="8">
    <source>
        <dbReference type="PROSITE" id="PS51192"/>
    </source>
</evidence>
<dbReference type="AlphaFoldDB" id="A0A146KFM3"/>
<feature type="region of interest" description="Disordered" evidence="7">
    <location>
        <begin position="26"/>
        <end position="70"/>
    </location>
</feature>
<dbReference type="Gene3D" id="3.40.50.300">
    <property type="entry name" value="P-loop containing nucleotide triphosphate hydrolases"/>
    <property type="match status" value="2"/>
</dbReference>
<dbReference type="GO" id="GO:0003676">
    <property type="term" value="F:nucleic acid binding"/>
    <property type="evidence" value="ECO:0007669"/>
    <property type="project" value="InterPro"/>
</dbReference>
<evidence type="ECO:0000256" key="5">
    <source>
        <dbReference type="PROSITE-ProRule" id="PRU00552"/>
    </source>
</evidence>
<name>A0A146KFM3_9EUKA</name>
<dbReference type="PROSITE" id="PS51192">
    <property type="entry name" value="HELICASE_ATP_BIND_1"/>
    <property type="match status" value="1"/>
</dbReference>
<keyword evidence="3 6" id="KW-0347">Helicase</keyword>
<dbReference type="GO" id="GO:0016787">
    <property type="term" value="F:hydrolase activity"/>
    <property type="evidence" value="ECO:0007669"/>
    <property type="project" value="UniProtKB-KW"/>
</dbReference>
<evidence type="ECO:0000256" key="7">
    <source>
        <dbReference type="SAM" id="MobiDB-lite"/>
    </source>
</evidence>
<sequence>GIYIPPQLRQQQQGDQKVQVNQFIQKSYKLDGHNDQQEPQKSQKQNYSRTREESMPSGKQSTNQSYKQQEKSVIGRDFSNLLIDRSSFFKTNSLVFCPPESQLFNPGLHQAPNYEHFKEFKVEINSDQYQPIEQFADLKLGDNLTKSIEKCQFTEPTPVQKYAIRPIIDKKDVVIQAQTGSGKTAAFAIPIIEDLSQQNERKGPYALIILPTRELAQQTVFNFYKLGFFNKQIRICVLYGGDSDRQEQYQSIKKGCDVLIGTPGKLIDFYEKKLYSLKNCRYLVLDEADRCLEMGFDEQIEKIVFQQDLPTNHQSLLFSATFPYKVQSMVNKFAKDPVKIVIKQPSKQIDQKLFSLSEAEKIPKLLELLKSTEGKAIVFCETKQKCSEIALELNANQINCEPLHGNMEQSERNVSIKRFQKDCKVLVATDCAQRGLDLQVALVVNFDLPKNVEDYIHRIGRTGRVGQSGEAATFATNSENNYVLKAIKQEITKNGGECENAKQVYRGEKFQQKQSYGNKYNKGRREQSEYQPRKQFEQKVVHEEQPKEKIEITIEPPKTQSSKHYIDDDNIWD</sequence>
<evidence type="ECO:0000256" key="3">
    <source>
        <dbReference type="ARBA" id="ARBA00022806"/>
    </source>
</evidence>
<feature type="domain" description="DEAD-box RNA helicase Q" evidence="10">
    <location>
        <begin position="133"/>
        <end position="161"/>
    </location>
</feature>
<evidence type="ECO:0000259" key="9">
    <source>
        <dbReference type="PROSITE" id="PS51194"/>
    </source>
</evidence>
<dbReference type="CDD" id="cd00268">
    <property type="entry name" value="DEADc"/>
    <property type="match status" value="1"/>
</dbReference>
<dbReference type="PANTHER" id="PTHR47959">
    <property type="entry name" value="ATP-DEPENDENT RNA HELICASE RHLE-RELATED"/>
    <property type="match status" value="1"/>
</dbReference>
<feature type="compositionally biased region" description="Polar residues" evidence="7">
    <location>
        <begin position="57"/>
        <end position="67"/>
    </location>
</feature>
<feature type="short sequence motif" description="Q motif" evidence="5">
    <location>
        <begin position="133"/>
        <end position="161"/>
    </location>
</feature>
<comment type="similarity">
    <text evidence="6">Belongs to the DEAD box helicase family.</text>
</comment>
<reference evidence="11" key="1">
    <citation type="submission" date="2015-07" db="EMBL/GenBank/DDBJ databases">
        <title>Adaptation to a free-living lifestyle via gene acquisitions in the diplomonad Trepomonas sp. PC1.</title>
        <authorList>
            <person name="Xu F."/>
            <person name="Jerlstrom-Hultqvist J."/>
            <person name="Kolisko M."/>
            <person name="Simpson A.G.B."/>
            <person name="Roger A.J."/>
            <person name="Svard S.G."/>
            <person name="Andersson J.O."/>
        </authorList>
    </citation>
    <scope>NUCLEOTIDE SEQUENCE</scope>
    <source>
        <strain evidence="11">PC1</strain>
    </source>
</reference>
<dbReference type="Pfam" id="PF00270">
    <property type="entry name" value="DEAD"/>
    <property type="match status" value="1"/>
</dbReference>
<dbReference type="GO" id="GO:0005524">
    <property type="term" value="F:ATP binding"/>
    <property type="evidence" value="ECO:0007669"/>
    <property type="project" value="UniProtKB-KW"/>
</dbReference>
<feature type="domain" description="Helicase C-terminal" evidence="9">
    <location>
        <begin position="361"/>
        <end position="506"/>
    </location>
</feature>
<proteinExistence type="inferred from homology"/>
<dbReference type="InterPro" id="IPR027417">
    <property type="entry name" value="P-loop_NTPase"/>
</dbReference>
<feature type="compositionally biased region" description="Polar residues" evidence="7">
    <location>
        <begin position="39"/>
        <end position="48"/>
    </location>
</feature>
<feature type="non-terminal residue" evidence="11">
    <location>
        <position position="1"/>
    </location>
</feature>
<keyword evidence="1 6" id="KW-0547">Nucleotide-binding</keyword>
<dbReference type="SMART" id="SM00487">
    <property type="entry name" value="DEXDc"/>
    <property type="match status" value="1"/>
</dbReference>
<dbReference type="GO" id="GO:0005829">
    <property type="term" value="C:cytosol"/>
    <property type="evidence" value="ECO:0007669"/>
    <property type="project" value="TreeGrafter"/>
</dbReference>
<dbReference type="PROSITE" id="PS51195">
    <property type="entry name" value="Q_MOTIF"/>
    <property type="match status" value="1"/>
</dbReference>
<evidence type="ECO:0000256" key="1">
    <source>
        <dbReference type="ARBA" id="ARBA00022741"/>
    </source>
</evidence>
<dbReference type="InterPro" id="IPR044742">
    <property type="entry name" value="DEAD/DEAH_RhlB"/>
</dbReference>
<dbReference type="InterPro" id="IPR011545">
    <property type="entry name" value="DEAD/DEAH_box_helicase_dom"/>
</dbReference>
<feature type="compositionally biased region" description="Basic and acidic residues" evidence="7">
    <location>
        <begin position="28"/>
        <end position="38"/>
    </location>
</feature>